<keyword evidence="7 12" id="KW-0460">Magnesium</keyword>
<keyword evidence="6 12" id="KW-0479">Metal-binding</keyword>
<dbReference type="EMBL" id="CAADFV010000152">
    <property type="protein sequence ID" value="VFK67523.1"/>
    <property type="molecule type" value="Genomic_DNA"/>
</dbReference>
<sequence length="366" mass="39981">MATIDFGGVVEEVVTREEFPVTKAREILKDETIAVIGYGVQGPAQALNMKENGFQVIVGQAKRFQKDWDRAVADGWIPGETLFEMEEAAKRGTIIQMLVSDAAQKAIWPAIKPCLNEGDALYFSHGFSIVYKEQTGVIPPENCDVLLVAPKGSGLNVRRNFLSGAGINSSFGVFQDYTGRARERSIAIGIAIGSGYLFPTTFENEVYSDLTGERGVLMGALAGVMEAQYQVLRENGHSPSEAFNETVEELTQSLIRLVDENGMDWMYANCSATAQRGALDWLPKFKAATLPVFKELYQRVKDGAETSRVIEACGAENYQQTLGAELAELGNSEMWQTGKATRDLRPKDVAKAITENTKGVGGRVSN</sequence>
<evidence type="ECO:0000256" key="8">
    <source>
        <dbReference type="ARBA" id="ARBA00023002"/>
    </source>
</evidence>
<proteinExistence type="inferred from homology"/>
<feature type="domain" description="KARI N-terminal Rossmann" evidence="13">
    <location>
        <begin position="10"/>
        <end position="200"/>
    </location>
</feature>
<evidence type="ECO:0000313" key="17">
    <source>
        <dbReference type="EMBL" id="VFK67523.1"/>
    </source>
</evidence>
<dbReference type="SUPFAM" id="SSF48179">
    <property type="entry name" value="6-phosphogluconate dehydrogenase C-terminal domain-like"/>
    <property type="match status" value="1"/>
</dbReference>
<evidence type="ECO:0000256" key="7">
    <source>
        <dbReference type="ARBA" id="ARBA00022842"/>
    </source>
</evidence>
<evidence type="ECO:0000256" key="1">
    <source>
        <dbReference type="ARBA" id="ARBA00001946"/>
    </source>
</evidence>
<evidence type="ECO:0000313" key="16">
    <source>
        <dbReference type="EMBL" id="VFK58807.1"/>
    </source>
</evidence>
<keyword evidence="8 12" id="KW-0560">Oxidoreductase</keyword>
<dbReference type="GO" id="GO:0016853">
    <property type="term" value="F:isomerase activity"/>
    <property type="evidence" value="ECO:0007669"/>
    <property type="project" value="UniProtKB-KW"/>
</dbReference>
<protein>
    <recommendedName>
        <fullName evidence="11">Ketol-acid reductoisomerase</fullName>
        <ecNumber evidence="11">1.1.1.86</ecNumber>
    </recommendedName>
</protein>
<dbReference type="SUPFAM" id="SSF51735">
    <property type="entry name" value="NAD(P)-binding Rossmann-fold domains"/>
    <property type="match status" value="1"/>
</dbReference>
<comment type="pathway">
    <text evidence="3">Amino-acid biosynthesis; L-isoleucine biosynthesis; L-isoleucine from 2-oxobutanoate: step 2/4.</text>
</comment>
<dbReference type="EMBL" id="CAADFX010000018">
    <property type="protein sequence ID" value="VFK53632.1"/>
    <property type="molecule type" value="Genomic_DNA"/>
</dbReference>
<dbReference type="PANTHER" id="PTHR21371">
    <property type="entry name" value="KETOL-ACID REDUCTOISOMERASE, MITOCHONDRIAL"/>
    <property type="match status" value="1"/>
</dbReference>
<dbReference type="AlphaFoldDB" id="A0A450ZYH7"/>
<evidence type="ECO:0000256" key="9">
    <source>
        <dbReference type="ARBA" id="ARBA00023304"/>
    </source>
</evidence>
<feature type="binding site" evidence="12">
    <location>
        <position position="245"/>
    </location>
    <ligand>
        <name>Mg(2+)</name>
        <dbReference type="ChEBI" id="CHEBI:18420"/>
        <label>2</label>
    </ligand>
</feature>
<evidence type="ECO:0000256" key="2">
    <source>
        <dbReference type="ARBA" id="ARBA00004864"/>
    </source>
</evidence>
<evidence type="ECO:0000259" key="14">
    <source>
        <dbReference type="PROSITE" id="PS51851"/>
    </source>
</evidence>
<evidence type="ECO:0000313" key="15">
    <source>
        <dbReference type="EMBL" id="VFK53632.1"/>
    </source>
</evidence>
<dbReference type="InterPro" id="IPR013023">
    <property type="entry name" value="KARI"/>
</dbReference>
<dbReference type="InterPro" id="IPR008927">
    <property type="entry name" value="6-PGluconate_DH-like_C_sf"/>
</dbReference>
<feature type="binding site" evidence="12">
    <location>
        <position position="209"/>
    </location>
    <ligand>
        <name>Mg(2+)</name>
        <dbReference type="ChEBI" id="CHEBI:18420"/>
        <label>2</label>
    </ligand>
</feature>
<evidence type="ECO:0000256" key="10">
    <source>
        <dbReference type="ARBA" id="ARBA00049021"/>
    </source>
</evidence>
<keyword evidence="16" id="KW-0413">Isomerase</keyword>
<dbReference type="GO" id="GO:0009099">
    <property type="term" value="P:L-valine biosynthetic process"/>
    <property type="evidence" value="ECO:0007669"/>
    <property type="project" value="UniProtKB-UniRule"/>
</dbReference>
<evidence type="ECO:0000256" key="3">
    <source>
        <dbReference type="ARBA" id="ARBA00004885"/>
    </source>
</evidence>
<evidence type="ECO:0000259" key="13">
    <source>
        <dbReference type="PROSITE" id="PS51850"/>
    </source>
</evidence>
<keyword evidence="5 12" id="KW-0028">Amino-acid biosynthesis</keyword>
<keyword evidence="9 12" id="KW-0100">Branched-chain amino acid biosynthesis</keyword>
<dbReference type="Gene3D" id="3.40.50.720">
    <property type="entry name" value="NAD(P)-binding Rossmann-like Domain"/>
    <property type="match status" value="1"/>
</dbReference>
<evidence type="ECO:0000256" key="12">
    <source>
        <dbReference type="PROSITE-ProRule" id="PRU01198"/>
    </source>
</evidence>
<comment type="catalytic activity">
    <reaction evidence="10">
        <text>(2R)-2,3-dihydroxy-3-methylbutanoate + NADP(+) = (2S)-2-acetolactate + NADPH + H(+)</text>
        <dbReference type="Rhea" id="RHEA:22068"/>
        <dbReference type="ChEBI" id="CHEBI:15378"/>
        <dbReference type="ChEBI" id="CHEBI:49072"/>
        <dbReference type="ChEBI" id="CHEBI:57783"/>
        <dbReference type="ChEBI" id="CHEBI:58349"/>
        <dbReference type="ChEBI" id="CHEBI:58476"/>
        <dbReference type="EC" id="1.1.1.86"/>
    </reaction>
</comment>
<dbReference type="PANTHER" id="PTHR21371:SF1">
    <property type="entry name" value="KETOL-ACID REDUCTOISOMERASE, MITOCHONDRIAL"/>
    <property type="match status" value="1"/>
</dbReference>
<feature type="binding site" evidence="12">
    <location>
        <position position="271"/>
    </location>
    <ligand>
        <name>substrate</name>
    </ligand>
</feature>
<dbReference type="UniPathway" id="UPA00049">
    <property type="reaction ID" value="UER00060"/>
</dbReference>
<reference evidence="16" key="1">
    <citation type="submission" date="2019-02" db="EMBL/GenBank/DDBJ databases">
        <authorList>
            <person name="Gruber-Vodicka R. H."/>
            <person name="Seah K. B. B."/>
        </authorList>
    </citation>
    <scope>NUCLEOTIDE SEQUENCE</scope>
    <source>
        <strain evidence="15">BECK_BY1</strain>
        <strain evidence="17">BECK_BY2</strain>
        <strain evidence="16">BECK_BY3</strain>
    </source>
</reference>
<dbReference type="EMBL" id="CAADFY010000155">
    <property type="protein sequence ID" value="VFK58807.1"/>
    <property type="molecule type" value="Genomic_DNA"/>
</dbReference>
<dbReference type="EC" id="1.1.1.86" evidence="11"/>
<dbReference type="PROSITE" id="PS51850">
    <property type="entry name" value="KARI_N"/>
    <property type="match status" value="1"/>
</dbReference>
<evidence type="ECO:0000256" key="6">
    <source>
        <dbReference type="ARBA" id="ARBA00022723"/>
    </source>
</evidence>
<organism evidence="16">
    <name type="scientific">Candidatus Kentrum sp. TUN</name>
    <dbReference type="NCBI Taxonomy" id="2126343"/>
    <lineage>
        <taxon>Bacteria</taxon>
        <taxon>Pseudomonadati</taxon>
        <taxon>Pseudomonadota</taxon>
        <taxon>Gammaproteobacteria</taxon>
        <taxon>Candidatus Kentrum</taxon>
    </lineage>
</organism>
<dbReference type="InterPro" id="IPR013328">
    <property type="entry name" value="6PGD_dom2"/>
</dbReference>
<dbReference type="InterPro" id="IPR036291">
    <property type="entry name" value="NAD(P)-bd_dom_sf"/>
</dbReference>
<dbReference type="InterPro" id="IPR013116">
    <property type="entry name" value="KARI_N"/>
</dbReference>
<dbReference type="GO" id="GO:0004455">
    <property type="term" value="F:ketol-acid reductoisomerase activity"/>
    <property type="evidence" value="ECO:0007669"/>
    <property type="project" value="UniProtKB-UniRule"/>
</dbReference>
<feature type="binding site" evidence="12">
    <location>
        <position position="213"/>
    </location>
    <ligand>
        <name>Mg(2+)</name>
        <dbReference type="ChEBI" id="CHEBI:18420"/>
        <label>1</label>
    </ligand>
</feature>
<comment type="similarity">
    <text evidence="4 12">Belongs to the ketol-acid reductoisomerase family.</text>
</comment>
<feature type="binding site" evidence="12">
    <location>
        <position position="209"/>
    </location>
    <ligand>
        <name>Mg(2+)</name>
        <dbReference type="ChEBI" id="CHEBI:18420"/>
        <label>1</label>
    </ligand>
</feature>
<comment type="pathway">
    <text evidence="2">Amino-acid biosynthesis; L-valine biosynthesis; L-valine from pyruvate: step 2/4.</text>
</comment>
<comment type="cofactor">
    <cofactor evidence="1">
        <name>Mg(2+)</name>
        <dbReference type="ChEBI" id="CHEBI:18420"/>
    </cofactor>
</comment>
<feature type="domain" description="KARI C-terminal knotted" evidence="14">
    <location>
        <begin position="201"/>
        <end position="348"/>
    </location>
</feature>
<dbReference type="Pfam" id="PF01450">
    <property type="entry name" value="KARI_C"/>
    <property type="match status" value="1"/>
</dbReference>
<dbReference type="Pfam" id="PF07991">
    <property type="entry name" value="KARI_N"/>
    <property type="match status" value="1"/>
</dbReference>
<gene>
    <name evidence="15" type="ORF">BECKTUN1418D_GA0071000_101813</name>
    <name evidence="17" type="ORF">BECKTUN1418E_GA0071001_11524</name>
    <name evidence="16" type="ORF">BECKTUN1418F_GA0071002_11555</name>
</gene>
<dbReference type="UniPathway" id="UPA00047">
    <property type="reaction ID" value="UER00056"/>
</dbReference>
<dbReference type="Gene3D" id="1.10.1040.10">
    <property type="entry name" value="N-(1-d-carboxylethyl)-l-norvaline Dehydrogenase, domain 2"/>
    <property type="match status" value="2"/>
</dbReference>
<feature type="binding site" evidence="12">
    <location>
        <position position="249"/>
    </location>
    <ligand>
        <name>Mg(2+)</name>
        <dbReference type="ChEBI" id="CHEBI:18420"/>
        <label>2</label>
    </ligand>
</feature>
<dbReference type="PROSITE" id="PS51851">
    <property type="entry name" value="KARI_C"/>
    <property type="match status" value="1"/>
</dbReference>
<name>A0A450ZYH7_9GAMM</name>
<dbReference type="InterPro" id="IPR000506">
    <property type="entry name" value="KARI_C"/>
</dbReference>
<dbReference type="NCBIfam" id="TIGR00465">
    <property type="entry name" value="ilvC"/>
    <property type="match status" value="1"/>
</dbReference>
<evidence type="ECO:0000256" key="4">
    <source>
        <dbReference type="ARBA" id="ARBA00010318"/>
    </source>
</evidence>
<accession>A0A450ZYH7</accession>
<dbReference type="GO" id="GO:0009097">
    <property type="term" value="P:isoleucine biosynthetic process"/>
    <property type="evidence" value="ECO:0007669"/>
    <property type="project" value="UniProtKB-UniRule"/>
</dbReference>
<dbReference type="GO" id="GO:0046872">
    <property type="term" value="F:metal ion binding"/>
    <property type="evidence" value="ECO:0007669"/>
    <property type="project" value="UniProtKB-UniRule"/>
</dbReference>
<evidence type="ECO:0000256" key="5">
    <source>
        <dbReference type="ARBA" id="ARBA00022605"/>
    </source>
</evidence>
<evidence type="ECO:0000256" key="11">
    <source>
        <dbReference type="NCBIfam" id="TIGR00465"/>
    </source>
</evidence>
<dbReference type="FunFam" id="1.10.1040.10:FF:000003">
    <property type="entry name" value="Ketol-acid reductoisomerase, mitochondrial"/>
    <property type="match status" value="1"/>
</dbReference>